<proteinExistence type="predicted"/>
<gene>
    <name evidence="6" type="ORF">SAMN05660293_03478</name>
</gene>
<dbReference type="Proteomes" id="UP000190897">
    <property type="component" value="Unassembled WGS sequence"/>
</dbReference>
<name>A0A1T5FVM4_9BACT</name>
<dbReference type="AlphaFoldDB" id="A0A1T5FVM4"/>
<keyword evidence="2 4" id="KW-0238">DNA-binding</keyword>
<feature type="DNA-binding region" description="H-T-H motif" evidence="4">
    <location>
        <begin position="28"/>
        <end position="47"/>
    </location>
</feature>
<reference evidence="7" key="1">
    <citation type="submission" date="2017-02" db="EMBL/GenBank/DDBJ databases">
        <authorList>
            <person name="Varghese N."/>
            <person name="Submissions S."/>
        </authorList>
    </citation>
    <scope>NUCLEOTIDE SEQUENCE [LARGE SCALE GENOMIC DNA]</scope>
    <source>
        <strain evidence="7">DSM 22270</strain>
    </source>
</reference>
<keyword evidence="3" id="KW-0804">Transcription</keyword>
<keyword evidence="7" id="KW-1185">Reference proteome</keyword>
<dbReference type="InterPro" id="IPR023772">
    <property type="entry name" value="DNA-bd_HTH_TetR-type_CS"/>
</dbReference>
<dbReference type="RefSeq" id="WP_082215984.1">
    <property type="nucleotide sequence ID" value="NZ_FUZA01000004.1"/>
</dbReference>
<dbReference type="EMBL" id="FUZA01000004">
    <property type="protein sequence ID" value="SKC00114.1"/>
    <property type="molecule type" value="Genomic_DNA"/>
</dbReference>
<sequence>MNKSAGTRLHILQKSFELIYKNGFQATSIDAIIASTNVTKGAFFYHFKNKEEMGLALISEVLSPGMHDAMISPLQAATEPLEAIYQMMERLLLHDPLFKIEYGCPAVNLIEEMGPLNELFGNALRDLLLAWQNAIQLVLKNAKISGKVEAHTEPEQVAIFITAGYGGIRNMGKILGKDCYVTFLTQFRTYLNSLQPRNPSLMH</sequence>
<dbReference type="InterPro" id="IPR011075">
    <property type="entry name" value="TetR_C"/>
</dbReference>
<dbReference type="OrthoDB" id="9798857at2"/>
<evidence type="ECO:0000259" key="5">
    <source>
        <dbReference type="PROSITE" id="PS50977"/>
    </source>
</evidence>
<evidence type="ECO:0000256" key="4">
    <source>
        <dbReference type="PROSITE-ProRule" id="PRU00335"/>
    </source>
</evidence>
<dbReference type="PANTHER" id="PTHR47506">
    <property type="entry name" value="TRANSCRIPTIONAL REGULATORY PROTEIN"/>
    <property type="match status" value="1"/>
</dbReference>
<organism evidence="6 7">
    <name type="scientific">Dyadobacter psychrophilus</name>
    <dbReference type="NCBI Taxonomy" id="651661"/>
    <lineage>
        <taxon>Bacteria</taxon>
        <taxon>Pseudomonadati</taxon>
        <taxon>Bacteroidota</taxon>
        <taxon>Cytophagia</taxon>
        <taxon>Cytophagales</taxon>
        <taxon>Spirosomataceae</taxon>
        <taxon>Dyadobacter</taxon>
    </lineage>
</organism>
<dbReference type="PANTHER" id="PTHR47506:SF1">
    <property type="entry name" value="HTH-TYPE TRANSCRIPTIONAL REGULATOR YJDC"/>
    <property type="match status" value="1"/>
</dbReference>
<feature type="domain" description="HTH tetR-type" evidence="5">
    <location>
        <begin position="5"/>
        <end position="65"/>
    </location>
</feature>
<dbReference type="Pfam" id="PF16925">
    <property type="entry name" value="TetR_C_13"/>
    <property type="match status" value="1"/>
</dbReference>
<dbReference type="Gene3D" id="1.10.357.10">
    <property type="entry name" value="Tetracycline Repressor, domain 2"/>
    <property type="match status" value="1"/>
</dbReference>
<evidence type="ECO:0000256" key="2">
    <source>
        <dbReference type="ARBA" id="ARBA00023125"/>
    </source>
</evidence>
<evidence type="ECO:0000313" key="6">
    <source>
        <dbReference type="EMBL" id="SKC00114.1"/>
    </source>
</evidence>
<dbReference type="PRINTS" id="PR00455">
    <property type="entry name" value="HTHTETR"/>
</dbReference>
<evidence type="ECO:0000313" key="7">
    <source>
        <dbReference type="Proteomes" id="UP000190897"/>
    </source>
</evidence>
<protein>
    <submittedName>
        <fullName evidence="6">Transcriptional regulator, TetR family</fullName>
    </submittedName>
</protein>
<dbReference type="InterPro" id="IPR001647">
    <property type="entry name" value="HTH_TetR"/>
</dbReference>
<dbReference type="Pfam" id="PF00440">
    <property type="entry name" value="TetR_N"/>
    <property type="match status" value="1"/>
</dbReference>
<keyword evidence="1" id="KW-0805">Transcription regulation</keyword>
<dbReference type="STRING" id="651661.SAMN05660293_03478"/>
<evidence type="ECO:0000256" key="3">
    <source>
        <dbReference type="ARBA" id="ARBA00023163"/>
    </source>
</evidence>
<dbReference type="SUPFAM" id="SSF48498">
    <property type="entry name" value="Tetracyclin repressor-like, C-terminal domain"/>
    <property type="match status" value="1"/>
</dbReference>
<dbReference type="PROSITE" id="PS50977">
    <property type="entry name" value="HTH_TETR_2"/>
    <property type="match status" value="1"/>
</dbReference>
<dbReference type="SUPFAM" id="SSF46689">
    <property type="entry name" value="Homeodomain-like"/>
    <property type="match status" value="1"/>
</dbReference>
<dbReference type="InterPro" id="IPR036271">
    <property type="entry name" value="Tet_transcr_reg_TetR-rel_C_sf"/>
</dbReference>
<dbReference type="PROSITE" id="PS01081">
    <property type="entry name" value="HTH_TETR_1"/>
    <property type="match status" value="1"/>
</dbReference>
<evidence type="ECO:0000256" key="1">
    <source>
        <dbReference type="ARBA" id="ARBA00023015"/>
    </source>
</evidence>
<dbReference type="GO" id="GO:0003677">
    <property type="term" value="F:DNA binding"/>
    <property type="evidence" value="ECO:0007669"/>
    <property type="project" value="UniProtKB-UniRule"/>
</dbReference>
<accession>A0A1T5FVM4</accession>
<dbReference type="InterPro" id="IPR009057">
    <property type="entry name" value="Homeodomain-like_sf"/>
</dbReference>